<sequence>MSPDTHFDAIVVGSGFGGAVTAYRLAEAGKRALVLERGRPYPPGSFTRSPYRARESFWDPPRGLTGMYHYWSFKGIDALVSAGLGGGSLIYANVFIRKDERWFVHEDLNDGGYEHWPVDRATLDPHYDRVERMIGFQRFPVEHEPYASTPKTLAFKEAATALGLEHYHPPLAVTFANEGRPPVPGEAIVEELPNLHGRTRTTCQMCGECDVGCNFGAKNTLDYNYLTHAQHQGAEIRTLADVRRFEPRAGGGYTVHYADLDAGAPEAPPTVTLTCDHLILSAGTLGTTNLLLRNRSALPGLSKKIGTRFCGNGDLLTLILNTSKVTDGKREPRIVDPGYGPVITTTARIPGAEDGGEGRGFYLQDAGYPQHLAWILHVLSAPVQLWRWRTGATHLVKNWLKGSPDTDVTAHLADLMLPSELSSGGLPLLSMGRDIPDGRMHLRNGRLDLDWNRKASEDYFSRVRTISRDMAGVLGGRFADNPIWFLKRVITVHPLGGAPMGRTREEGVVDAFGNVFGQPGLHVADGSVMPGPTGPNPSFTIAALADRFADQIIDPDRRAAEAAAR</sequence>
<evidence type="ECO:0000256" key="9">
    <source>
        <dbReference type="ARBA" id="ARBA00023221"/>
    </source>
</evidence>
<dbReference type="InterPro" id="IPR007867">
    <property type="entry name" value="GMC_OxRtase_C"/>
</dbReference>
<keyword evidence="3" id="KW-0153">Cholesterol metabolism</keyword>
<dbReference type="Pfam" id="PF05199">
    <property type="entry name" value="GMC_oxred_C"/>
    <property type="match status" value="1"/>
</dbReference>
<evidence type="ECO:0000256" key="5">
    <source>
        <dbReference type="ARBA" id="ARBA00022827"/>
    </source>
</evidence>
<evidence type="ECO:0000259" key="16">
    <source>
        <dbReference type="Pfam" id="PF00732"/>
    </source>
</evidence>
<dbReference type="EC" id="1.1.3.6" evidence="13"/>
<keyword evidence="10" id="KW-0413">Isomerase</keyword>
<dbReference type="GO" id="GO:0004769">
    <property type="term" value="F:steroid Delta-isomerase activity"/>
    <property type="evidence" value="ECO:0007669"/>
    <property type="project" value="UniProtKB-EC"/>
</dbReference>
<dbReference type="GO" id="GO:0016995">
    <property type="term" value="F:cholesterol oxidase activity"/>
    <property type="evidence" value="ECO:0007669"/>
    <property type="project" value="UniProtKB-EC"/>
</dbReference>
<dbReference type="PANTHER" id="PTHR47470:SF1">
    <property type="entry name" value="FAD-DEPENDENT OXIDOREDUCTASE 2 FAD BINDING DOMAIN-CONTAINING PROTEIN"/>
    <property type="match status" value="1"/>
</dbReference>
<dbReference type="GO" id="GO:0008203">
    <property type="term" value="P:cholesterol metabolic process"/>
    <property type="evidence" value="ECO:0007669"/>
    <property type="project" value="UniProtKB-KW"/>
</dbReference>
<organism evidence="18 19">
    <name type="scientific">Solirubrobacter pauli</name>
    <dbReference type="NCBI Taxonomy" id="166793"/>
    <lineage>
        <taxon>Bacteria</taxon>
        <taxon>Bacillati</taxon>
        <taxon>Actinomycetota</taxon>
        <taxon>Thermoleophilia</taxon>
        <taxon>Solirubrobacterales</taxon>
        <taxon>Solirubrobacteraceae</taxon>
        <taxon>Solirubrobacter</taxon>
    </lineage>
</organism>
<evidence type="ECO:0000256" key="13">
    <source>
        <dbReference type="ARBA" id="ARBA00049723"/>
    </source>
</evidence>
<evidence type="ECO:0000256" key="14">
    <source>
        <dbReference type="ARBA" id="ARBA00049744"/>
    </source>
</evidence>
<comment type="pathway">
    <text evidence="12">Steroid metabolism; cholesterol degradation.</text>
</comment>
<name>A0A660LF48_9ACTN</name>
<evidence type="ECO:0000256" key="4">
    <source>
        <dbReference type="ARBA" id="ARBA00022630"/>
    </source>
</evidence>
<dbReference type="EC" id="5.3.3.1" evidence="11"/>
<evidence type="ECO:0000256" key="1">
    <source>
        <dbReference type="ARBA" id="ARBA00001974"/>
    </source>
</evidence>
<dbReference type="PANTHER" id="PTHR47470">
    <property type="entry name" value="CHOLESTEROL OXIDASE"/>
    <property type="match status" value="1"/>
</dbReference>
<evidence type="ECO:0000313" key="18">
    <source>
        <dbReference type="EMBL" id="RKQ91544.1"/>
    </source>
</evidence>
<feature type="domain" description="Glucose-methanol-choline oxidoreductase C-terminal" evidence="17">
    <location>
        <begin position="491"/>
        <end position="545"/>
    </location>
</feature>
<dbReference type="OrthoDB" id="517968at2"/>
<evidence type="ECO:0000256" key="8">
    <source>
        <dbReference type="ARBA" id="ARBA00023166"/>
    </source>
</evidence>
<dbReference type="InterPro" id="IPR036188">
    <property type="entry name" value="FAD/NAD-bd_sf"/>
</dbReference>
<evidence type="ECO:0000256" key="10">
    <source>
        <dbReference type="ARBA" id="ARBA00023235"/>
    </source>
</evidence>
<keyword evidence="5" id="KW-0274">FAD</keyword>
<comment type="cofactor">
    <cofactor evidence="1">
        <name>FAD</name>
        <dbReference type="ChEBI" id="CHEBI:57692"/>
    </cofactor>
</comment>
<reference evidence="18 19" key="1">
    <citation type="submission" date="2018-10" db="EMBL/GenBank/DDBJ databases">
        <title>Genomic Encyclopedia of Archaeal and Bacterial Type Strains, Phase II (KMG-II): from individual species to whole genera.</title>
        <authorList>
            <person name="Goeker M."/>
        </authorList>
    </citation>
    <scope>NUCLEOTIDE SEQUENCE [LARGE SCALE GENOMIC DNA]</scope>
    <source>
        <strain evidence="18 19">DSM 14954</strain>
    </source>
</reference>
<evidence type="ECO:0000259" key="17">
    <source>
        <dbReference type="Pfam" id="PF05199"/>
    </source>
</evidence>
<dbReference type="Proteomes" id="UP000278962">
    <property type="component" value="Unassembled WGS sequence"/>
</dbReference>
<evidence type="ECO:0000256" key="11">
    <source>
        <dbReference type="ARBA" id="ARBA00038856"/>
    </source>
</evidence>
<keyword evidence="19" id="KW-1185">Reference proteome</keyword>
<comment type="caution">
    <text evidence="18">The sequence shown here is derived from an EMBL/GenBank/DDBJ whole genome shotgun (WGS) entry which is preliminary data.</text>
</comment>
<protein>
    <recommendedName>
        <fullName evidence="14">Cholesterol oxidase</fullName>
        <ecNumber evidence="13">1.1.3.6</ecNumber>
        <ecNumber evidence="11">5.3.3.1</ecNumber>
    </recommendedName>
    <alternativeName>
        <fullName evidence="15">Cholesterol isomerase</fullName>
    </alternativeName>
</protein>
<gene>
    <name evidence="18" type="ORF">C8N24_1367</name>
</gene>
<dbReference type="InterPro" id="IPR052542">
    <property type="entry name" value="Cholesterol_Oxidase"/>
</dbReference>
<dbReference type="GO" id="GO:0050660">
    <property type="term" value="F:flavin adenine dinucleotide binding"/>
    <property type="evidence" value="ECO:0007669"/>
    <property type="project" value="InterPro"/>
</dbReference>
<dbReference type="EMBL" id="RBIL01000001">
    <property type="protein sequence ID" value="RKQ91544.1"/>
    <property type="molecule type" value="Genomic_DNA"/>
</dbReference>
<dbReference type="Pfam" id="PF13450">
    <property type="entry name" value="NAD_binding_8"/>
    <property type="match status" value="1"/>
</dbReference>
<feature type="domain" description="Glucose-methanol-choline oxidoreductase N-terminal" evidence="16">
    <location>
        <begin position="201"/>
        <end position="298"/>
    </location>
</feature>
<evidence type="ECO:0000256" key="12">
    <source>
        <dbReference type="ARBA" id="ARBA00049645"/>
    </source>
</evidence>
<evidence type="ECO:0000256" key="2">
    <source>
        <dbReference type="ARBA" id="ARBA00010790"/>
    </source>
</evidence>
<dbReference type="SUPFAM" id="SSF51905">
    <property type="entry name" value="FAD/NAD(P)-binding domain"/>
    <property type="match status" value="1"/>
</dbReference>
<keyword evidence="8" id="KW-1207">Sterol metabolism</keyword>
<evidence type="ECO:0000256" key="7">
    <source>
        <dbReference type="ARBA" id="ARBA00023098"/>
    </source>
</evidence>
<dbReference type="InterPro" id="IPR000172">
    <property type="entry name" value="GMC_OxRdtase_N"/>
</dbReference>
<keyword evidence="7" id="KW-0443">Lipid metabolism</keyword>
<accession>A0A660LF48</accession>
<evidence type="ECO:0000313" key="19">
    <source>
        <dbReference type="Proteomes" id="UP000278962"/>
    </source>
</evidence>
<dbReference type="RefSeq" id="WP_121249247.1">
    <property type="nucleotide sequence ID" value="NZ_RBIL01000001.1"/>
</dbReference>
<keyword evidence="6" id="KW-0560">Oxidoreductase</keyword>
<keyword evidence="4" id="KW-0285">Flavoprotein</keyword>
<dbReference type="AlphaFoldDB" id="A0A660LF48"/>
<dbReference type="Gene3D" id="3.50.50.60">
    <property type="entry name" value="FAD/NAD(P)-binding domain"/>
    <property type="match status" value="3"/>
</dbReference>
<comment type="similarity">
    <text evidence="2">Belongs to the GMC oxidoreductase family.</text>
</comment>
<proteinExistence type="inferred from homology"/>
<evidence type="ECO:0000256" key="15">
    <source>
        <dbReference type="ARBA" id="ARBA00049778"/>
    </source>
</evidence>
<keyword evidence="9" id="KW-0753">Steroid metabolism</keyword>
<evidence type="ECO:0000256" key="3">
    <source>
        <dbReference type="ARBA" id="ARBA00022548"/>
    </source>
</evidence>
<dbReference type="Pfam" id="PF00732">
    <property type="entry name" value="GMC_oxred_N"/>
    <property type="match status" value="1"/>
</dbReference>
<evidence type="ECO:0000256" key="6">
    <source>
        <dbReference type="ARBA" id="ARBA00023002"/>
    </source>
</evidence>